<name>M0E8N9_9EURY</name>
<evidence type="ECO:0000313" key="3">
    <source>
        <dbReference type="EMBL" id="ELZ44181.1"/>
    </source>
</evidence>
<accession>M0E8N9</accession>
<keyword evidence="4" id="KW-1185">Reference proteome</keyword>
<dbReference type="PATRIC" id="fig|1227466.3.peg.3020"/>
<organism evidence="3 4">
    <name type="scientific">Halorubrum coriense DSM 10284</name>
    <dbReference type="NCBI Taxonomy" id="1227466"/>
    <lineage>
        <taxon>Archaea</taxon>
        <taxon>Methanobacteriati</taxon>
        <taxon>Methanobacteriota</taxon>
        <taxon>Stenosarchaea group</taxon>
        <taxon>Halobacteria</taxon>
        <taxon>Halobacteriales</taxon>
        <taxon>Haloferacaceae</taxon>
        <taxon>Halorubrum</taxon>
    </lineage>
</organism>
<dbReference type="Pfam" id="PF00072">
    <property type="entry name" value="Response_reg"/>
    <property type="match status" value="1"/>
</dbReference>
<proteinExistence type="predicted"/>
<keyword evidence="1" id="KW-0597">Phosphoprotein</keyword>
<dbReference type="GO" id="GO:0000160">
    <property type="term" value="P:phosphorelay signal transduction system"/>
    <property type="evidence" value="ECO:0007669"/>
    <property type="project" value="InterPro"/>
</dbReference>
<reference evidence="3 4" key="1">
    <citation type="journal article" date="2014" name="PLoS Genet.">
        <title>Phylogenetically driven sequencing of extremely halophilic archaea reveals strategies for static and dynamic osmo-response.</title>
        <authorList>
            <person name="Becker E.A."/>
            <person name="Seitzer P.M."/>
            <person name="Tritt A."/>
            <person name="Larsen D."/>
            <person name="Krusor M."/>
            <person name="Yao A.I."/>
            <person name="Wu D."/>
            <person name="Madern D."/>
            <person name="Eisen J.A."/>
            <person name="Darling A.E."/>
            <person name="Facciotti M.T."/>
        </authorList>
    </citation>
    <scope>NUCLEOTIDE SEQUENCE [LARGE SCALE GENOMIC DNA]</scope>
    <source>
        <strain evidence="3 4">DSM 10284</strain>
    </source>
</reference>
<dbReference type="STRING" id="1227466.C464_15150"/>
<dbReference type="InterPro" id="IPR011006">
    <property type="entry name" value="CheY-like_superfamily"/>
</dbReference>
<feature type="domain" description="Response regulatory" evidence="2">
    <location>
        <begin position="8"/>
        <end position="115"/>
    </location>
</feature>
<dbReference type="EMBL" id="AOJL01000060">
    <property type="protein sequence ID" value="ELZ44181.1"/>
    <property type="molecule type" value="Genomic_DNA"/>
</dbReference>
<comment type="caution">
    <text evidence="3">The sequence shown here is derived from an EMBL/GenBank/DDBJ whole genome shotgun (WGS) entry which is preliminary data.</text>
</comment>
<dbReference type="Gene3D" id="3.40.50.2300">
    <property type="match status" value="1"/>
</dbReference>
<dbReference type="SMART" id="SM00448">
    <property type="entry name" value="REC"/>
    <property type="match status" value="1"/>
</dbReference>
<sequence length="201" mass="21796">MPADADRTRVLVVEDRRDLAALYETWLEDEYDVRSVYSGRAALESVAEHGADVVLLDRQLPGLSGDEVADSLDGNGCDAQVVMVTAHSPSPAVADLPVDDYVVKPLRVTQLHSIVETAALIRTYDDDISELLGLLARKQALEADFLASELAASEAFDRLTAEITEREEAAADAVERLWSQSETDLFARLPVASTGGPTTRL</sequence>
<protein>
    <submittedName>
        <fullName evidence="3">Response regulator receiver protein</fullName>
    </submittedName>
</protein>
<dbReference type="PANTHER" id="PTHR44591:SF3">
    <property type="entry name" value="RESPONSE REGULATORY DOMAIN-CONTAINING PROTEIN"/>
    <property type="match status" value="1"/>
</dbReference>
<dbReference type="Pfam" id="PF08663">
    <property type="entry name" value="HalX"/>
    <property type="match status" value="1"/>
</dbReference>
<dbReference type="PANTHER" id="PTHR44591">
    <property type="entry name" value="STRESS RESPONSE REGULATOR PROTEIN 1"/>
    <property type="match status" value="1"/>
</dbReference>
<dbReference type="InterPro" id="IPR001789">
    <property type="entry name" value="Sig_transdc_resp-reg_receiver"/>
</dbReference>
<dbReference type="InterPro" id="IPR050595">
    <property type="entry name" value="Bact_response_regulator"/>
</dbReference>
<dbReference type="Proteomes" id="UP000011509">
    <property type="component" value="Unassembled WGS sequence"/>
</dbReference>
<evidence type="ECO:0000256" key="1">
    <source>
        <dbReference type="ARBA" id="ARBA00022553"/>
    </source>
</evidence>
<gene>
    <name evidence="3" type="ORF">C464_15150</name>
</gene>
<dbReference type="SUPFAM" id="SSF52172">
    <property type="entry name" value="CheY-like"/>
    <property type="match status" value="1"/>
</dbReference>
<dbReference type="RefSeq" id="WP_006114555.1">
    <property type="nucleotide sequence ID" value="NZ_AOJL01000060.1"/>
</dbReference>
<evidence type="ECO:0000259" key="2">
    <source>
        <dbReference type="SMART" id="SM00448"/>
    </source>
</evidence>
<dbReference type="InterPro" id="IPR013971">
    <property type="entry name" value="HalX_domain"/>
</dbReference>
<evidence type="ECO:0000313" key="4">
    <source>
        <dbReference type="Proteomes" id="UP000011509"/>
    </source>
</evidence>
<dbReference type="OrthoDB" id="86314at2157"/>
<dbReference type="AlphaFoldDB" id="M0E8N9"/>